<dbReference type="CDD" id="cd00761">
    <property type="entry name" value="Glyco_tranf_GTA_type"/>
    <property type="match status" value="1"/>
</dbReference>
<keyword evidence="4" id="KW-1185">Reference proteome</keyword>
<dbReference type="EC" id="2.4.-.-" evidence="3"/>
<dbReference type="GO" id="GO:0016758">
    <property type="term" value="F:hexosyltransferase activity"/>
    <property type="evidence" value="ECO:0007669"/>
    <property type="project" value="UniProtKB-ARBA"/>
</dbReference>
<dbReference type="InterPro" id="IPR001173">
    <property type="entry name" value="Glyco_trans_2-like"/>
</dbReference>
<evidence type="ECO:0000313" key="4">
    <source>
        <dbReference type="Proteomes" id="UP000033358"/>
    </source>
</evidence>
<keyword evidence="1 3" id="KW-0328">Glycosyltransferase</keyword>
<dbReference type="Gene3D" id="3.90.550.10">
    <property type="entry name" value="Spore Coat Polysaccharide Biosynthesis Protein SpsA, Chain A"/>
    <property type="match status" value="1"/>
</dbReference>
<dbReference type="PANTHER" id="PTHR22916:SF3">
    <property type="entry name" value="UDP-GLCNAC:BETAGAL BETA-1,3-N-ACETYLGLUCOSAMINYLTRANSFERASE-LIKE PROTEIN 1"/>
    <property type="match status" value="1"/>
</dbReference>
<comment type="caution">
    <text evidence="3">The sequence shown here is derived from an EMBL/GenBank/DDBJ whole genome shotgun (WGS) entry which is preliminary data.</text>
</comment>
<dbReference type="InterPro" id="IPR029044">
    <property type="entry name" value="Nucleotide-diphossugar_trans"/>
</dbReference>
<name>A0A0F5MNJ4_9RICK</name>
<gene>
    <name evidence="3" type="primary">epsH</name>
    <name evidence="3" type="ORF">SZ25_00666</name>
</gene>
<dbReference type="Proteomes" id="UP000033358">
    <property type="component" value="Unassembled WGS sequence"/>
</dbReference>
<evidence type="ECO:0000313" key="3">
    <source>
        <dbReference type="EMBL" id="KKB96256.1"/>
    </source>
</evidence>
<dbReference type="PANTHER" id="PTHR22916">
    <property type="entry name" value="GLYCOSYLTRANSFERASE"/>
    <property type="match status" value="1"/>
</dbReference>
<reference evidence="3 4" key="1">
    <citation type="submission" date="2015-02" db="EMBL/GenBank/DDBJ databases">
        <title>Single cell genomics of a rare environmental alphaproteobacterium provides unique insights into Rickettsiaceae evolution.</title>
        <authorList>
            <person name="Martijn J."/>
            <person name="Schulz F."/>
            <person name="Zaremba-Niedzwiedzka K."/>
            <person name="Viklund J."/>
            <person name="Stepanauskas R."/>
            <person name="Andersson S.G.E."/>
            <person name="Horn M."/>
            <person name="Guy L."/>
            <person name="Ettema T.J.G."/>
        </authorList>
    </citation>
    <scope>NUCLEOTIDE SEQUENCE [LARGE SCALE GENOMIC DNA]</scope>
    <source>
        <strain evidence="3 4">SCGC AAA041-L04</strain>
    </source>
</reference>
<dbReference type="AlphaFoldDB" id="A0A0F5MNJ4"/>
<evidence type="ECO:0000259" key="2">
    <source>
        <dbReference type="Pfam" id="PF00535"/>
    </source>
</evidence>
<protein>
    <submittedName>
        <fullName evidence="3">Putative glycosyltransferase EpsH</fullName>
        <ecNumber evidence="3">2.4.-.-</ecNumber>
    </submittedName>
</protein>
<proteinExistence type="predicted"/>
<dbReference type="EMBL" id="JYHA01000104">
    <property type="protein sequence ID" value="KKB96256.1"/>
    <property type="molecule type" value="Genomic_DNA"/>
</dbReference>
<sequence length="317" mass="35863">MKKISFIIPIYNKARYLKLVLKAIEEQIGDFDKEYILIDDGSTDDSLSLIKELTKNWSNLNIITQDNQGPSVAVNKGIFAAKSDFIKLVDGDDILISDATISLLNAALENNLDIIYGKRSNYYQAGRAPACKASDINAKISIIKDPLKSVLQGSIRGVSSFAGTSGLIKTELLQKTLGSNEKIFIQDFSMALRCSFKGSIGFLDKEVAILADHSFKEDHLSSNIDQEAHDALLAIYYFILENQDQLEDYKRYLYKRVAKIIWKIQYKKSKQDSFFSKHFLDYLLSKVSSPTIDEILIYIESVIKEFDQGNIRLIKNQ</sequence>
<keyword evidence="3" id="KW-0808">Transferase</keyword>
<dbReference type="Pfam" id="PF00535">
    <property type="entry name" value="Glycos_transf_2"/>
    <property type="match status" value="1"/>
</dbReference>
<accession>A0A0F5MNJ4</accession>
<evidence type="ECO:0000256" key="1">
    <source>
        <dbReference type="ARBA" id="ARBA00022676"/>
    </source>
</evidence>
<dbReference type="SUPFAM" id="SSF53448">
    <property type="entry name" value="Nucleotide-diphospho-sugar transferases"/>
    <property type="match status" value="1"/>
</dbReference>
<organism evidence="3 4">
    <name type="scientific">Candidatus Arcanibacter lacustris</name>
    <dbReference type="NCBI Taxonomy" id="1607817"/>
    <lineage>
        <taxon>Bacteria</taxon>
        <taxon>Pseudomonadati</taxon>
        <taxon>Pseudomonadota</taxon>
        <taxon>Alphaproteobacteria</taxon>
        <taxon>Rickettsiales</taxon>
        <taxon>Candidatus Arcanibacter</taxon>
    </lineage>
</organism>
<feature type="domain" description="Glycosyltransferase 2-like" evidence="2">
    <location>
        <begin position="5"/>
        <end position="126"/>
    </location>
</feature>